<feature type="domain" description="HOIL-1/Sharpin LUBAC thetering" evidence="2">
    <location>
        <begin position="10"/>
        <end position="36"/>
    </location>
</feature>
<evidence type="ECO:0000313" key="3">
    <source>
        <dbReference type="Ensembl" id="ENSCPGP00000010629.1"/>
    </source>
</evidence>
<dbReference type="InterPro" id="IPR057468">
    <property type="entry name" value="HOIL-1/Sharpin_LTM"/>
</dbReference>
<accession>A0A8C3JTN1</accession>
<dbReference type="AlphaFoldDB" id="A0A8C3JTN1"/>
<feature type="region of interest" description="Disordered" evidence="1">
    <location>
        <begin position="72"/>
        <end position="97"/>
    </location>
</feature>
<keyword evidence="4" id="KW-1185">Reference proteome</keyword>
<reference evidence="3" key="2">
    <citation type="submission" date="2025-09" db="UniProtKB">
        <authorList>
            <consortium name="Ensembl"/>
        </authorList>
    </citation>
    <scope>IDENTIFICATION</scope>
</reference>
<dbReference type="Pfam" id="PF25393">
    <property type="entry name" value="LTM"/>
    <property type="match status" value="1"/>
</dbReference>
<proteinExistence type="predicted"/>
<evidence type="ECO:0000256" key="1">
    <source>
        <dbReference type="SAM" id="MobiDB-lite"/>
    </source>
</evidence>
<dbReference type="Ensembl" id="ENSCPGT00000011663.1">
    <property type="protein sequence ID" value="ENSCPGP00000010629.1"/>
    <property type="gene ID" value="ENSCPGG00000007569.1"/>
</dbReference>
<evidence type="ECO:0000259" key="2">
    <source>
        <dbReference type="Pfam" id="PF25393"/>
    </source>
</evidence>
<feature type="compositionally biased region" description="Basic and acidic residues" evidence="1">
    <location>
        <begin position="88"/>
        <end position="97"/>
    </location>
</feature>
<protein>
    <recommendedName>
        <fullName evidence="2">HOIL-1/Sharpin LUBAC thetering domain-containing protein</fullName>
    </recommendedName>
</protein>
<dbReference type="Proteomes" id="UP000694419">
    <property type="component" value="Unplaced"/>
</dbReference>
<organism evidence="3 4">
    <name type="scientific">Calidris pygmaea</name>
    <name type="common">Spoon-billed sandpiper</name>
    <dbReference type="NCBI Taxonomy" id="425635"/>
    <lineage>
        <taxon>Eukaryota</taxon>
        <taxon>Metazoa</taxon>
        <taxon>Chordata</taxon>
        <taxon>Craniata</taxon>
        <taxon>Vertebrata</taxon>
        <taxon>Euteleostomi</taxon>
        <taxon>Archelosauria</taxon>
        <taxon>Archosauria</taxon>
        <taxon>Dinosauria</taxon>
        <taxon>Saurischia</taxon>
        <taxon>Theropoda</taxon>
        <taxon>Coelurosauria</taxon>
        <taxon>Aves</taxon>
        <taxon>Neognathae</taxon>
        <taxon>Neoaves</taxon>
        <taxon>Charadriiformes</taxon>
        <taxon>Scolopacidae</taxon>
        <taxon>Calidris</taxon>
    </lineage>
</organism>
<reference evidence="3" key="1">
    <citation type="submission" date="2025-08" db="UniProtKB">
        <authorList>
            <consortium name="Ensembl"/>
        </authorList>
    </citation>
    <scope>IDENTIFICATION</scope>
</reference>
<name>A0A8C3JTN1_9CHAR</name>
<evidence type="ECO:0000313" key="4">
    <source>
        <dbReference type="Proteomes" id="UP000694419"/>
    </source>
</evidence>
<sequence length="97" mass="10651">PDRQTKRKTDLALHLAQAIEYGDEEVAARCAVALARFSCCPGLPGLRFPPPGPALDHRAVPVRGRAHRLLLRHPRGRGHRLPLPPLRQDGRAHPAAL</sequence>